<evidence type="ECO:0000313" key="1">
    <source>
        <dbReference type="EMBL" id="EPQ08562.1"/>
    </source>
</evidence>
<protein>
    <submittedName>
        <fullName evidence="1">Uncharacterized protein</fullName>
    </submittedName>
</protein>
<gene>
    <name evidence="1" type="ORF">D623_10031928</name>
</gene>
<proteinExistence type="predicted"/>
<name>S7PKG1_MYOBR</name>
<evidence type="ECO:0000313" key="2">
    <source>
        <dbReference type="Proteomes" id="UP000052978"/>
    </source>
</evidence>
<organism evidence="1 2">
    <name type="scientific">Myotis brandtii</name>
    <name type="common">Brandt's bat</name>
    <dbReference type="NCBI Taxonomy" id="109478"/>
    <lineage>
        <taxon>Eukaryota</taxon>
        <taxon>Metazoa</taxon>
        <taxon>Chordata</taxon>
        <taxon>Craniata</taxon>
        <taxon>Vertebrata</taxon>
        <taxon>Euteleostomi</taxon>
        <taxon>Mammalia</taxon>
        <taxon>Eutheria</taxon>
        <taxon>Laurasiatheria</taxon>
        <taxon>Chiroptera</taxon>
        <taxon>Yangochiroptera</taxon>
        <taxon>Vespertilionidae</taxon>
        <taxon>Myotis</taxon>
    </lineage>
</organism>
<accession>S7PKG1</accession>
<keyword evidence="2" id="KW-1185">Reference proteome</keyword>
<reference evidence="1 2" key="1">
    <citation type="journal article" date="2013" name="Nat. Commun.">
        <title>Genome analysis reveals insights into physiology and longevity of the Brandt's bat Myotis brandtii.</title>
        <authorList>
            <person name="Seim I."/>
            <person name="Fang X."/>
            <person name="Xiong Z."/>
            <person name="Lobanov A.V."/>
            <person name="Huang Z."/>
            <person name="Ma S."/>
            <person name="Feng Y."/>
            <person name="Turanov A.A."/>
            <person name="Zhu Y."/>
            <person name="Lenz T.L."/>
            <person name="Gerashchenko M.V."/>
            <person name="Fan D."/>
            <person name="Hee Yim S."/>
            <person name="Yao X."/>
            <person name="Jordan D."/>
            <person name="Xiong Y."/>
            <person name="Ma Y."/>
            <person name="Lyapunov A.N."/>
            <person name="Chen G."/>
            <person name="Kulakova O.I."/>
            <person name="Sun Y."/>
            <person name="Lee S.G."/>
            <person name="Bronson R.T."/>
            <person name="Moskalev A.A."/>
            <person name="Sunyaev S.R."/>
            <person name="Zhang G."/>
            <person name="Krogh A."/>
            <person name="Wang J."/>
            <person name="Gladyshev V.N."/>
        </authorList>
    </citation>
    <scope>NUCLEOTIDE SEQUENCE [LARGE SCALE GENOMIC DNA]</scope>
</reference>
<dbReference type="AlphaFoldDB" id="S7PKG1"/>
<dbReference type="EMBL" id="KE162497">
    <property type="protein sequence ID" value="EPQ08562.1"/>
    <property type="molecule type" value="Genomic_DNA"/>
</dbReference>
<dbReference type="Proteomes" id="UP000052978">
    <property type="component" value="Unassembled WGS sequence"/>
</dbReference>
<sequence length="63" mass="6801">MGNAAVDPTKKGVFQDSNSHCRPLAQNVGAKCPVTLIDTPENRILEAVTSDPDHVLKQTKETL</sequence>